<keyword evidence="4 7" id="KW-0732">Signal</keyword>
<dbReference type="AlphaFoldDB" id="A0A8X7NJ69"/>
<feature type="compositionally biased region" description="Pro residues" evidence="6">
    <location>
        <begin position="324"/>
        <end position="343"/>
    </location>
</feature>
<dbReference type="OrthoDB" id="4022214at2759"/>
<evidence type="ECO:0000313" key="10">
    <source>
        <dbReference type="Proteomes" id="UP000590412"/>
    </source>
</evidence>
<feature type="chain" id="PRO_5044694538" evidence="7">
    <location>
        <begin position="21"/>
        <end position="437"/>
    </location>
</feature>
<feature type="compositionally biased region" description="Acidic residues" evidence="6">
    <location>
        <begin position="363"/>
        <end position="391"/>
    </location>
</feature>
<organism evidence="9 10">
    <name type="scientific">Candida parapsilosis</name>
    <name type="common">Yeast</name>
    <dbReference type="NCBI Taxonomy" id="5480"/>
    <lineage>
        <taxon>Eukaryota</taxon>
        <taxon>Fungi</taxon>
        <taxon>Dikarya</taxon>
        <taxon>Ascomycota</taxon>
        <taxon>Saccharomycotina</taxon>
        <taxon>Pichiomycetes</taxon>
        <taxon>Debaryomycetaceae</taxon>
        <taxon>Candida/Lodderomyces clade</taxon>
        <taxon>Candida</taxon>
    </lineage>
</organism>
<dbReference type="GO" id="GO:0009277">
    <property type="term" value="C:fungal-type cell wall"/>
    <property type="evidence" value="ECO:0007669"/>
    <property type="project" value="UniProtKB-ARBA"/>
</dbReference>
<proteinExistence type="predicted"/>
<name>A0A8X7NJ69_CANPA</name>
<feature type="domain" description="Hyphally-regulated cell wall protein N-terminal" evidence="8">
    <location>
        <begin position="12"/>
        <end position="345"/>
    </location>
</feature>
<protein>
    <submittedName>
        <fullName evidence="9">Hyphally regulated cell wall protein N-terminal family protein</fullName>
    </submittedName>
</protein>
<comment type="caution">
    <text evidence="9">The sequence shown here is derived from an EMBL/GenBank/DDBJ whole genome shotgun (WGS) entry which is preliminary data.</text>
</comment>
<comment type="subcellular location">
    <subcellularLocation>
        <location evidence="1">Secreted</location>
        <location evidence="1">Cell wall</location>
    </subcellularLocation>
</comment>
<gene>
    <name evidence="9" type="ORF">FOB60_003872</name>
</gene>
<feature type="signal peptide" evidence="7">
    <location>
        <begin position="1"/>
        <end position="20"/>
    </location>
</feature>
<dbReference type="Pfam" id="PF11765">
    <property type="entry name" value="Hyphal_reg_CWP"/>
    <property type="match status" value="1"/>
</dbReference>
<dbReference type="Proteomes" id="UP000590412">
    <property type="component" value="Unassembled WGS sequence"/>
</dbReference>
<evidence type="ECO:0000256" key="5">
    <source>
        <dbReference type="ARBA" id="ARBA00023180"/>
    </source>
</evidence>
<dbReference type="EMBL" id="JABWAB010000005">
    <property type="protein sequence ID" value="KAF6051204.1"/>
    <property type="molecule type" value="Genomic_DNA"/>
</dbReference>
<evidence type="ECO:0000256" key="6">
    <source>
        <dbReference type="SAM" id="MobiDB-lite"/>
    </source>
</evidence>
<keyword evidence="2" id="KW-0134">Cell wall</keyword>
<evidence type="ECO:0000256" key="2">
    <source>
        <dbReference type="ARBA" id="ARBA00022512"/>
    </source>
</evidence>
<keyword evidence="5" id="KW-0325">Glycoprotein</keyword>
<evidence type="ECO:0000256" key="4">
    <source>
        <dbReference type="ARBA" id="ARBA00022729"/>
    </source>
</evidence>
<sequence>MKLLLQVHLVLWFLIATVCGRDFRRGTFIDWGSKRIGKGDVHIYSKAVWSIINNHASHFDGNIYVEAHAGLYVSSISPRCSLSATLSSSIYGFVNHGVVSFNAIKGASGYVFKIMGSKFENNGDLFFSASGLSSVTCGIKSKRWYNKGCIHVYQKWKSDSCTHLGYDGLTIVNNGQICFTNHNWKQLAGISGTGCVTAHGQSSFYFLKTNLKIAESQIFYLADGETSIMAVASRYRPQTFHVRGFGKINGVANKIGLSSRLYSRVPGRKPWSYDARRGILTLYTGLYSQRFEIGIGYDVTKFEIVTDRCRGLPGVHLGALQYNGPPPHPGMPPQCQPCKPIPSIPGEEKPPTSYTIDTATIEPSEEPSEEPVDPTTEPTDEPTVEPTDEPTVEPTVDQPTTSLTHGLILTVTVTSTSITTTTSTTTAMGTVTVRGWF</sequence>
<keyword evidence="3" id="KW-0964">Secreted</keyword>
<accession>A0A8X7NJ69</accession>
<evidence type="ECO:0000256" key="1">
    <source>
        <dbReference type="ARBA" id="ARBA00004191"/>
    </source>
</evidence>
<evidence type="ECO:0000259" key="8">
    <source>
        <dbReference type="Pfam" id="PF11765"/>
    </source>
</evidence>
<dbReference type="InterPro" id="IPR021031">
    <property type="entry name" value="Hyphal-reg_cell_wall_N"/>
</dbReference>
<evidence type="ECO:0000313" key="9">
    <source>
        <dbReference type="EMBL" id="KAF6051204.1"/>
    </source>
</evidence>
<evidence type="ECO:0000256" key="3">
    <source>
        <dbReference type="ARBA" id="ARBA00022525"/>
    </source>
</evidence>
<reference evidence="9" key="1">
    <citation type="submission" date="2020-03" db="EMBL/GenBank/DDBJ databases">
        <title>FDA dAtabase for Regulatory Grade micrObial Sequences (FDA-ARGOS): Supporting development and validation of Infectious Disease Dx tests.</title>
        <authorList>
            <person name="Campos J."/>
            <person name="Goldberg B."/>
            <person name="Tallon L."/>
            <person name="Sadzewicz L."/>
            <person name="Vavikolanu K."/>
            <person name="Mehta A."/>
            <person name="Aluvathingal J."/>
            <person name="Nadendla S."/>
            <person name="Nandy P."/>
            <person name="Geyer C."/>
            <person name="Yan Y."/>
            <person name="Sichtig H."/>
        </authorList>
    </citation>
    <scope>NUCLEOTIDE SEQUENCE [LARGE SCALE GENOMIC DNA]</scope>
    <source>
        <strain evidence="9">FDAARGOS_652</strain>
    </source>
</reference>
<evidence type="ECO:0000256" key="7">
    <source>
        <dbReference type="SAM" id="SignalP"/>
    </source>
</evidence>
<feature type="region of interest" description="Disordered" evidence="6">
    <location>
        <begin position="323"/>
        <end position="399"/>
    </location>
</feature>